<protein>
    <submittedName>
        <fullName evidence="4">Putative precatalytic spliceosome</fullName>
    </submittedName>
</protein>
<dbReference type="InterPro" id="IPR000467">
    <property type="entry name" value="G_patch_dom"/>
</dbReference>
<feature type="domain" description="FHA" evidence="2">
    <location>
        <begin position="284"/>
        <end position="335"/>
    </location>
</feature>
<dbReference type="PANTHER" id="PTHR23106:SF24">
    <property type="entry name" value="ANGIOGENIC FACTOR WITH G PATCH AND FHA DOMAINS 1"/>
    <property type="match status" value="1"/>
</dbReference>
<proteinExistence type="predicted"/>
<name>A0A2R5LKK6_9ACAR</name>
<dbReference type="Pfam" id="PF01585">
    <property type="entry name" value="G-patch"/>
    <property type="match status" value="1"/>
</dbReference>
<sequence>MASVDCIQHFVERINSIENKLHEADPRVSLSCHLSLVKSLCDIATKFDADFQQLLADLKELLCEVKGSAGQDGSVKLDYELIKNGCRGTAEKCERATQTDNLESQTLQETEQSGTTADWQPPEGSDVTVADLVKQAAEDALANTDYVYNEEYQMYYSLSSGYYYDPVSHLFYEPHSGTYYSYDAESQTYQFHSRVEPTTDANKRKKRPKKPKKRKRYRSWSEDDDEIDSLEEGEVDSSGCASNESESEAEEEHSKSYPPCIRFVVKESDQLQLGSIVMVTYPGATVGQLQSCGLCIPDTSVSKNHAEITFNEKSGTYELRDVGSRNHTFINNVDIEKDATYPLGHLDTVKFGTCVLQAHIHERMLTCGHCEPGLLQADVAAANAEPHAVTSKQDREKQRRAELKRIKKKYSLENVDYVEAKSSSTKGYTDRAQVRRDTVGSKFPHERDADPSSVDRVLPTENKGFQMLQKMGWKEGEGLGKQNQGTTEPVVVEQRKAHAGLGAEDSSSLNPKSEVWRRTKERYDALT</sequence>
<dbReference type="PROSITE" id="PS50174">
    <property type="entry name" value="G_PATCH"/>
    <property type="match status" value="1"/>
</dbReference>
<dbReference type="InterPro" id="IPR041591">
    <property type="entry name" value="OCRE"/>
</dbReference>
<feature type="compositionally biased region" description="Basic and acidic residues" evidence="1">
    <location>
        <begin position="428"/>
        <end position="450"/>
    </location>
</feature>
<dbReference type="PROSITE" id="PS50006">
    <property type="entry name" value="FHA_DOMAIN"/>
    <property type="match status" value="1"/>
</dbReference>
<dbReference type="EMBL" id="GGLE01005924">
    <property type="protein sequence ID" value="MBY10050.1"/>
    <property type="molecule type" value="Transcribed_RNA"/>
</dbReference>
<dbReference type="Pfam" id="PF17780">
    <property type="entry name" value="OCRE"/>
    <property type="match status" value="1"/>
</dbReference>
<dbReference type="SMART" id="SM00240">
    <property type="entry name" value="FHA"/>
    <property type="match status" value="1"/>
</dbReference>
<dbReference type="Pfam" id="PF00498">
    <property type="entry name" value="FHA"/>
    <property type="match status" value="1"/>
</dbReference>
<accession>A0A2R5LKK6</accession>
<feature type="compositionally biased region" description="Acidic residues" evidence="1">
    <location>
        <begin position="222"/>
        <end position="235"/>
    </location>
</feature>
<dbReference type="SMART" id="SM00443">
    <property type="entry name" value="G_patch"/>
    <property type="match status" value="1"/>
</dbReference>
<feature type="region of interest" description="Disordered" evidence="1">
    <location>
        <begin position="476"/>
        <end position="527"/>
    </location>
</feature>
<organism evidence="4">
    <name type="scientific">Ornithodoros turicata</name>
    <dbReference type="NCBI Taxonomy" id="34597"/>
    <lineage>
        <taxon>Eukaryota</taxon>
        <taxon>Metazoa</taxon>
        <taxon>Ecdysozoa</taxon>
        <taxon>Arthropoda</taxon>
        <taxon>Chelicerata</taxon>
        <taxon>Arachnida</taxon>
        <taxon>Acari</taxon>
        <taxon>Parasitiformes</taxon>
        <taxon>Ixodida</taxon>
        <taxon>Ixodoidea</taxon>
        <taxon>Argasidae</taxon>
        <taxon>Ornithodorinae</taxon>
        <taxon>Ornithodoros</taxon>
    </lineage>
</organism>
<dbReference type="Gene3D" id="2.60.200.20">
    <property type="match status" value="1"/>
</dbReference>
<dbReference type="AlphaFoldDB" id="A0A2R5LKK6"/>
<dbReference type="InterPro" id="IPR008984">
    <property type="entry name" value="SMAD_FHA_dom_sf"/>
</dbReference>
<reference evidence="4" key="1">
    <citation type="submission" date="2018-03" db="EMBL/GenBank/DDBJ databases">
        <title>The relapsing fever spirochete Borrelia turicatae persists in the highly oxidative environment of its soft-bodied tick vector.</title>
        <authorList>
            <person name="Bourret T.J."/>
            <person name="Boyle W.K."/>
            <person name="Valenzuela J.G."/>
            <person name="Oliveira F."/>
            <person name="Lopez J.E."/>
        </authorList>
    </citation>
    <scope>NUCLEOTIDE SEQUENCE</scope>
    <source>
        <strain evidence="4">Kansas strain/isolate</strain>
        <tissue evidence="4">Salivary glands</tissue>
    </source>
</reference>
<feature type="region of interest" description="Disordered" evidence="1">
    <location>
        <begin position="192"/>
        <end position="254"/>
    </location>
</feature>
<dbReference type="SUPFAM" id="SSF49879">
    <property type="entry name" value="SMAD/FHA domain"/>
    <property type="match status" value="1"/>
</dbReference>
<dbReference type="GO" id="GO:0003676">
    <property type="term" value="F:nucleic acid binding"/>
    <property type="evidence" value="ECO:0007669"/>
    <property type="project" value="InterPro"/>
</dbReference>
<evidence type="ECO:0000259" key="2">
    <source>
        <dbReference type="PROSITE" id="PS50006"/>
    </source>
</evidence>
<feature type="region of interest" description="Disordered" evidence="1">
    <location>
        <begin position="421"/>
        <end position="460"/>
    </location>
</feature>
<evidence type="ECO:0000313" key="4">
    <source>
        <dbReference type="EMBL" id="MBY10050.1"/>
    </source>
</evidence>
<feature type="compositionally biased region" description="Basic residues" evidence="1">
    <location>
        <begin position="203"/>
        <end position="218"/>
    </location>
</feature>
<feature type="compositionally biased region" description="Basic and acidic residues" evidence="1">
    <location>
        <begin position="514"/>
        <end position="527"/>
    </location>
</feature>
<feature type="region of interest" description="Disordered" evidence="1">
    <location>
        <begin position="97"/>
        <end position="125"/>
    </location>
</feature>
<feature type="domain" description="G-patch" evidence="3">
    <location>
        <begin position="460"/>
        <end position="506"/>
    </location>
</feature>
<evidence type="ECO:0000259" key="3">
    <source>
        <dbReference type="PROSITE" id="PS50174"/>
    </source>
</evidence>
<dbReference type="InterPro" id="IPR000253">
    <property type="entry name" value="FHA_dom"/>
</dbReference>
<dbReference type="PANTHER" id="PTHR23106">
    <property type="entry name" value="ANGIOGENIC FACTOR WITH G PATCH AND FHA DOMAINS 1"/>
    <property type="match status" value="1"/>
</dbReference>
<dbReference type="InterPro" id="IPR053027">
    <property type="entry name" value="AGGF1"/>
</dbReference>
<evidence type="ECO:0000256" key="1">
    <source>
        <dbReference type="SAM" id="MobiDB-lite"/>
    </source>
</evidence>
<feature type="compositionally biased region" description="Polar residues" evidence="1">
    <location>
        <begin position="98"/>
        <end position="118"/>
    </location>
</feature>